<evidence type="ECO:0000313" key="2">
    <source>
        <dbReference type="EMBL" id="QXJ42650.1"/>
    </source>
</evidence>
<name>A0A8F5CEY6_9BIVA</name>
<keyword evidence="2" id="KW-0496">Mitochondrion</keyword>
<organism evidence="2">
    <name type="scientific">Dicyathifer mannii</name>
    <dbReference type="NCBI Taxonomy" id="2795839"/>
    <lineage>
        <taxon>Eukaryota</taxon>
        <taxon>Metazoa</taxon>
        <taxon>Spiralia</taxon>
        <taxon>Lophotrochozoa</taxon>
        <taxon>Mollusca</taxon>
        <taxon>Bivalvia</taxon>
        <taxon>Autobranchia</taxon>
        <taxon>Heteroconchia</taxon>
        <taxon>Euheterodonta</taxon>
        <taxon>Imparidentia</taxon>
        <taxon>Neoheterodontei</taxon>
        <taxon>Myida</taxon>
        <taxon>Pholadoidea</taxon>
        <taxon>Teredinidae</taxon>
        <taxon>Dicyathifer</taxon>
    </lineage>
</organism>
<dbReference type="AlphaFoldDB" id="A0A8F5CEY6"/>
<accession>A0A8F5CEY6</accession>
<dbReference type="EMBL" id="MW175871">
    <property type="protein sequence ID" value="QXJ42650.1"/>
    <property type="molecule type" value="Genomic_DNA"/>
</dbReference>
<gene>
    <name evidence="2" type="primary">nad4l</name>
</gene>
<protein>
    <submittedName>
        <fullName evidence="2">NADH dehydrogenase subunit 4L</fullName>
    </submittedName>
</protein>
<sequence length="89" mass="10139">MMLNWGVFLMFKRFADFLSLLIVLEFLVVTVFTWMALVLSVVDNWFSCYTLVCFLTFFVCEAVVGLALLVGAARNMGFYSSSSFCSLKF</sequence>
<feature type="transmembrane region" description="Helical" evidence="1">
    <location>
        <begin position="20"/>
        <end position="42"/>
    </location>
</feature>
<feature type="transmembrane region" description="Helical" evidence="1">
    <location>
        <begin position="49"/>
        <end position="73"/>
    </location>
</feature>
<keyword evidence="1" id="KW-0472">Membrane</keyword>
<geneLocation type="mitochondrion" evidence="2"/>
<keyword evidence="1" id="KW-0812">Transmembrane</keyword>
<dbReference type="Gene3D" id="1.10.287.3510">
    <property type="match status" value="1"/>
</dbReference>
<reference evidence="2" key="1">
    <citation type="submission" date="2020-10" db="EMBL/GenBank/DDBJ databases">
        <authorList>
            <person name="Pu s."/>
            <person name="Huang b."/>
        </authorList>
    </citation>
    <scope>NUCLEOTIDE SEQUENCE</scope>
    <source>
        <tissue evidence="2">Muscle</tissue>
    </source>
</reference>
<proteinExistence type="predicted"/>
<keyword evidence="1" id="KW-1133">Transmembrane helix</keyword>
<evidence type="ECO:0000256" key="1">
    <source>
        <dbReference type="SAM" id="Phobius"/>
    </source>
</evidence>